<organism evidence="2">
    <name type="scientific">bioreactor metagenome</name>
    <dbReference type="NCBI Taxonomy" id="1076179"/>
    <lineage>
        <taxon>unclassified sequences</taxon>
        <taxon>metagenomes</taxon>
        <taxon>ecological metagenomes</taxon>
    </lineage>
</organism>
<evidence type="ECO:0000256" key="1">
    <source>
        <dbReference type="SAM" id="Phobius"/>
    </source>
</evidence>
<dbReference type="AlphaFoldDB" id="A0A645FLF1"/>
<keyword evidence="1" id="KW-0472">Membrane</keyword>
<comment type="caution">
    <text evidence="2">The sequence shown here is derived from an EMBL/GenBank/DDBJ whole genome shotgun (WGS) entry which is preliminary data.</text>
</comment>
<proteinExistence type="predicted"/>
<gene>
    <name evidence="2" type="ORF">SDC9_162561</name>
</gene>
<dbReference type="EMBL" id="VSSQ01061945">
    <property type="protein sequence ID" value="MPN15231.1"/>
    <property type="molecule type" value="Genomic_DNA"/>
</dbReference>
<keyword evidence="1" id="KW-0812">Transmembrane</keyword>
<evidence type="ECO:0000313" key="2">
    <source>
        <dbReference type="EMBL" id="MPN15231.1"/>
    </source>
</evidence>
<feature type="transmembrane region" description="Helical" evidence="1">
    <location>
        <begin position="111"/>
        <end position="133"/>
    </location>
</feature>
<keyword evidence="1" id="KW-1133">Transmembrane helix</keyword>
<name>A0A645FLF1_9ZZZZ</name>
<accession>A0A645FLF1</accession>
<sequence>MRIYRIRRDWLSFKILITEDAIHKKQYKTEDTIIPTNKIVKIVQIADGVSIQSEEANKFLYIPKNIENYEEVLSKLNSLKPIEVSSLMSLRIPSEYTIQQHIKHGSALKRLFLVIGVVLGVLLILFLLLIILLL</sequence>
<reference evidence="2" key="1">
    <citation type="submission" date="2019-08" db="EMBL/GenBank/DDBJ databases">
        <authorList>
            <person name="Kucharzyk K."/>
            <person name="Murdoch R.W."/>
            <person name="Higgins S."/>
            <person name="Loffler F."/>
        </authorList>
    </citation>
    <scope>NUCLEOTIDE SEQUENCE</scope>
</reference>
<protein>
    <submittedName>
        <fullName evidence="2">Uncharacterized protein</fullName>
    </submittedName>
</protein>